<evidence type="ECO:0000256" key="3">
    <source>
        <dbReference type="ARBA" id="ARBA00022679"/>
    </source>
</evidence>
<evidence type="ECO:0000256" key="1">
    <source>
        <dbReference type="ARBA" id="ARBA00008361"/>
    </source>
</evidence>
<dbReference type="InterPro" id="IPR051052">
    <property type="entry name" value="Diverse_substrate_MTase"/>
</dbReference>
<name>A0A533Q8N4_9BACT</name>
<dbReference type="Proteomes" id="UP000319783">
    <property type="component" value="Unassembled WGS sequence"/>
</dbReference>
<comment type="similarity">
    <text evidence="1">Belongs to the methyltransferase superfamily.</text>
</comment>
<sequence>MTKIPDYYQITESPGLRATQEQIARLYQRYRFAKQFCEDKDVLEVACGSGIGLGYLAQVAHKVIGGDIDEKNITQARTYYNAKHKIKNGSKECALEIGVMDAHKLSFIDSSIDTVLLFEAIYYLNDPLKFILEAERVLREKGKLIMCSVNKDWKDFHPSPYTYKYFSVPELYEILKDTFTHIEMYGGFPVNNNGIKNKLISIVKRTAVHFNLIPQSLKTRAYLKRIFMGMLVPLSHEVYEDMALYETPIPTPYDRINKDFKIIYTVANK</sequence>
<dbReference type="EMBL" id="SULG01000070">
    <property type="protein sequence ID" value="TLD40955.1"/>
    <property type="molecule type" value="Genomic_DNA"/>
</dbReference>
<dbReference type="Gene3D" id="3.40.50.150">
    <property type="entry name" value="Vaccinia Virus protein VP39"/>
    <property type="match status" value="1"/>
</dbReference>
<proteinExistence type="inferred from homology"/>
<dbReference type="GO" id="GO:0032259">
    <property type="term" value="P:methylation"/>
    <property type="evidence" value="ECO:0007669"/>
    <property type="project" value="UniProtKB-KW"/>
</dbReference>
<comment type="caution">
    <text evidence="5">The sequence shown here is derived from an EMBL/GenBank/DDBJ whole genome shotgun (WGS) entry which is preliminary data.</text>
</comment>
<keyword evidence="3 5" id="KW-0808">Transferase</keyword>
<evidence type="ECO:0000256" key="2">
    <source>
        <dbReference type="ARBA" id="ARBA00022603"/>
    </source>
</evidence>
<gene>
    <name evidence="5" type="ORF">JETT_2790</name>
</gene>
<dbReference type="InterPro" id="IPR013216">
    <property type="entry name" value="Methyltransf_11"/>
</dbReference>
<organism evidence="5 6">
    <name type="scientific">Candidatus Jettenia ecosi</name>
    <dbReference type="NCBI Taxonomy" id="2494326"/>
    <lineage>
        <taxon>Bacteria</taxon>
        <taxon>Pseudomonadati</taxon>
        <taxon>Planctomycetota</taxon>
        <taxon>Candidatus Brocadiia</taxon>
        <taxon>Candidatus Brocadiales</taxon>
        <taxon>Candidatus Brocadiaceae</taxon>
        <taxon>Candidatus Jettenia</taxon>
    </lineage>
</organism>
<dbReference type="GO" id="GO:0008757">
    <property type="term" value="F:S-adenosylmethionine-dependent methyltransferase activity"/>
    <property type="evidence" value="ECO:0007669"/>
    <property type="project" value="InterPro"/>
</dbReference>
<evidence type="ECO:0000259" key="4">
    <source>
        <dbReference type="Pfam" id="PF08241"/>
    </source>
</evidence>
<reference evidence="5 6" key="1">
    <citation type="submission" date="2019-04" db="EMBL/GenBank/DDBJ databases">
        <title>Genome of a novel bacterium Candidatus Jettenia ecosi reconstructed from metagenome of an anammox bioreactor.</title>
        <authorList>
            <person name="Mardanov A.V."/>
            <person name="Beletsky A.V."/>
            <person name="Ravin N.V."/>
            <person name="Botchkova E.A."/>
            <person name="Litti Y.V."/>
            <person name="Nozhevnikova A.N."/>
        </authorList>
    </citation>
    <scope>NUCLEOTIDE SEQUENCE [LARGE SCALE GENOMIC DNA]</scope>
    <source>
        <strain evidence="5">J2</strain>
    </source>
</reference>
<dbReference type="PANTHER" id="PTHR44942:SF4">
    <property type="entry name" value="METHYLTRANSFERASE TYPE 11 DOMAIN-CONTAINING PROTEIN"/>
    <property type="match status" value="1"/>
</dbReference>
<evidence type="ECO:0000313" key="5">
    <source>
        <dbReference type="EMBL" id="TLD40955.1"/>
    </source>
</evidence>
<feature type="domain" description="Methyltransferase type 11" evidence="4">
    <location>
        <begin position="43"/>
        <end position="146"/>
    </location>
</feature>
<evidence type="ECO:0000313" key="6">
    <source>
        <dbReference type="Proteomes" id="UP000319783"/>
    </source>
</evidence>
<keyword evidence="2 5" id="KW-0489">Methyltransferase</keyword>
<protein>
    <submittedName>
        <fullName evidence="5">Methyltransferase</fullName>
    </submittedName>
</protein>
<dbReference type="InterPro" id="IPR029063">
    <property type="entry name" value="SAM-dependent_MTases_sf"/>
</dbReference>
<dbReference type="PANTHER" id="PTHR44942">
    <property type="entry name" value="METHYLTRANSF_11 DOMAIN-CONTAINING PROTEIN"/>
    <property type="match status" value="1"/>
</dbReference>
<accession>A0A533Q8N4</accession>
<dbReference type="AlphaFoldDB" id="A0A533Q8N4"/>
<dbReference type="CDD" id="cd02440">
    <property type="entry name" value="AdoMet_MTases"/>
    <property type="match status" value="1"/>
</dbReference>
<dbReference type="SUPFAM" id="SSF53335">
    <property type="entry name" value="S-adenosyl-L-methionine-dependent methyltransferases"/>
    <property type="match status" value="1"/>
</dbReference>
<dbReference type="Pfam" id="PF08241">
    <property type="entry name" value="Methyltransf_11"/>
    <property type="match status" value="1"/>
</dbReference>